<feature type="transmembrane region" description="Helical" evidence="1">
    <location>
        <begin position="172"/>
        <end position="188"/>
    </location>
</feature>
<feature type="transmembrane region" description="Helical" evidence="1">
    <location>
        <begin position="363"/>
        <end position="384"/>
    </location>
</feature>
<sequence>MKTSLCLLISIATILILIRRFHVSVAVLVGAFVLGILTLGLDCFNVMFSTLTSFQTLKFLVIITLAFTLAYSMKESGALDMITQSSLSLFGKASMFVIPAMIGLLPMPGGAIVSAVMLRDIVKKFKIPPEKATFLNYWFRHVWACLDPIYPSVIITLAILEISFSTLLKSTYFITLAMIAFGLPFASLEKSNNPKDLKGFLYLAPILIVMVLTVSGIDLTLSLILAILLLYIFKRPDLRKVTKKAVDIKIYILIVALLYYKDLIMKTGSSHELLKDLTSLGVPQPVTATILSFILGFATGIESGYAAMAIPLLAPFTGIGEKIVAKNLMLVVGAGILGVMFSPLHLCLILTREYYSADLEKVYTRYLIPAGLLTLLSLFLAYLIL</sequence>
<keyword evidence="3" id="KW-1185">Reference proteome</keyword>
<evidence type="ECO:0008006" key="4">
    <source>
        <dbReference type="Google" id="ProtNLM"/>
    </source>
</evidence>
<dbReference type="PANTHER" id="PTHR39556:SF1">
    <property type="entry name" value="PROTEIN, PUTATIVE-RELATED"/>
    <property type="match status" value="1"/>
</dbReference>
<dbReference type="HOGENOM" id="CLU_056143_0_0_2"/>
<dbReference type="KEGG" id="apo:Arcpr_0587"/>
<dbReference type="PaxDb" id="572546-Arcpr_0587"/>
<feature type="transmembrane region" description="Helical" evidence="1">
    <location>
        <begin position="290"/>
        <end position="316"/>
    </location>
</feature>
<dbReference type="GeneID" id="8739246"/>
<dbReference type="Proteomes" id="UP000001901">
    <property type="component" value="Chromosome"/>
</dbReference>
<proteinExistence type="predicted"/>
<dbReference type="eggNOG" id="arCOG04354">
    <property type="taxonomic scope" value="Archaea"/>
</dbReference>
<dbReference type="RefSeq" id="WP_012939988.1">
    <property type="nucleotide sequence ID" value="NC_013741.1"/>
</dbReference>
<feature type="transmembrane region" description="Helical" evidence="1">
    <location>
        <begin position="138"/>
        <end position="160"/>
    </location>
</feature>
<gene>
    <name evidence="2" type="ordered locus">Arcpr_0587</name>
</gene>
<name>D2RH77_ARCPA</name>
<evidence type="ECO:0000256" key="1">
    <source>
        <dbReference type="SAM" id="Phobius"/>
    </source>
</evidence>
<feature type="transmembrane region" description="Helical" evidence="1">
    <location>
        <begin position="200"/>
        <end position="233"/>
    </location>
</feature>
<keyword evidence="1" id="KW-0812">Transmembrane</keyword>
<protein>
    <recommendedName>
        <fullName evidence="4">DUF401 family protein</fullName>
    </recommendedName>
</protein>
<keyword evidence="1" id="KW-0472">Membrane</keyword>
<dbReference type="EMBL" id="CP001857">
    <property type="protein sequence ID" value="ADB57652.1"/>
    <property type="molecule type" value="Genomic_DNA"/>
</dbReference>
<dbReference type="Pfam" id="PF04165">
    <property type="entry name" value="DUF401"/>
    <property type="match status" value="1"/>
</dbReference>
<accession>D2RH77</accession>
<dbReference type="InterPro" id="IPR007294">
    <property type="entry name" value="DUF401"/>
</dbReference>
<feature type="transmembrane region" description="Helical" evidence="1">
    <location>
        <begin position="21"/>
        <end position="41"/>
    </location>
</feature>
<keyword evidence="1" id="KW-1133">Transmembrane helix</keyword>
<feature type="transmembrane region" description="Helical" evidence="1">
    <location>
        <begin position="328"/>
        <end position="351"/>
    </location>
</feature>
<feature type="transmembrane region" description="Helical" evidence="1">
    <location>
        <begin position="53"/>
        <end position="72"/>
    </location>
</feature>
<evidence type="ECO:0000313" key="3">
    <source>
        <dbReference type="Proteomes" id="UP000001901"/>
    </source>
</evidence>
<feature type="transmembrane region" description="Helical" evidence="1">
    <location>
        <begin position="93"/>
        <end position="118"/>
    </location>
</feature>
<dbReference type="AlphaFoldDB" id="D2RH77"/>
<dbReference type="OrthoDB" id="19102at2157"/>
<organism evidence="2 3">
    <name type="scientific">Archaeoglobus profundus (strain DSM 5631 / JCM 9629 / NBRC 100127 / Av18)</name>
    <dbReference type="NCBI Taxonomy" id="572546"/>
    <lineage>
        <taxon>Archaea</taxon>
        <taxon>Methanobacteriati</taxon>
        <taxon>Methanobacteriota</taxon>
        <taxon>Archaeoglobi</taxon>
        <taxon>Archaeoglobales</taxon>
        <taxon>Archaeoglobaceae</taxon>
        <taxon>Archaeoglobus</taxon>
    </lineage>
</organism>
<reference evidence="2 3" key="1">
    <citation type="journal article" date="2010" name="Stand. Genomic Sci.">
        <title>Complete genome sequence of Archaeoglobus profundus type strain (AV18).</title>
        <authorList>
            <person name="von Jan M."/>
            <person name="Lapidus A."/>
            <person name="Del Rio T.G."/>
            <person name="Copeland A."/>
            <person name="Tice H."/>
            <person name="Cheng J.F."/>
            <person name="Lucas S."/>
            <person name="Chen F."/>
            <person name="Nolan M."/>
            <person name="Goodwin L."/>
            <person name="Han C."/>
            <person name="Pitluck S."/>
            <person name="Liolios K."/>
            <person name="Ivanova N."/>
            <person name="Mavromatis K."/>
            <person name="Ovchinnikova G."/>
            <person name="Chertkov O."/>
            <person name="Pati A."/>
            <person name="Chen A."/>
            <person name="Palaniappan K."/>
            <person name="Land M."/>
            <person name="Hauser L."/>
            <person name="Chang Y.J."/>
            <person name="Jeffries C.D."/>
            <person name="Saunders E."/>
            <person name="Brettin T."/>
            <person name="Detter J.C."/>
            <person name="Chain P."/>
            <person name="Eichinger K."/>
            <person name="Huber H."/>
            <person name="Spring S."/>
            <person name="Rohde M."/>
            <person name="Goker M."/>
            <person name="Wirth R."/>
            <person name="Woyke T."/>
            <person name="Bristow J."/>
            <person name="Eisen J.A."/>
            <person name="Markowitz V."/>
            <person name="Hugenholtz P."/>
            <person name="Kyrpides N.C."/>
            <person name="Klenk H.P."/>
        </authorList>
    </citation>
    <scope>NUCLEOTIDE SEQUENCE [LARGE SCALE GENOMIC DNA]</scope>
    <source>
        <strain evidence="3">DSM 5631 / JCM 9629 / NBRC 100127 / Av18</strain>
    </source>
</reference>
<dbReference type="STRING" id="572546.Arcpr_0587"/>
<evidence type="ECO:0000313" key="2">
    <source>
        <dbReference type="EMBL" id="ADB57652.1"/>
    </source>
</evidence>
<dbReference type="PANTHER" id="PTHR39556">
    <property type="entry name" value="PROTEIN, PUTATIVE-RELATED"/>
    <property type="match status" value="1"/>
</dbReference>